<accession>A0A1F6XDT0</accession>
<dbReference type="Gene3D" id="3.90.1180.10">
    <property type="entry name" value="Ribosomal protein L13"/>
    <property type="match status" value="1"/>
</dbReference>
<evidence type="ECO:0000256" key="1">
    <source>
        <dbReference type="ARBA" id="ARBA00006227"/>
    </source>
</evidence>
<dbReference type="CDD" id="cd00392">
    <property type="entry name" value="Ribosomal_L13"/>
    <property type="match status" value="1"/>
</dbReference>
<dbReference type="InterPro" id="IPR005823">
    <property type="entry name" value="Ribosomal_uL13_bac-type"/>
</dbReference>
<dbReference type="NCBIfam" id="TIGR01066">
    <property type="entry name" value="rplM_bact"/>
    <property type="match status" value="1"/>
</dbReference>
<dbReference type="SUPFAM" id="SSF52161">
    <property type="entry name" value="Ribosomal protein L13"/>
    <property type="match status" value="1"/>
</dbReference>
<reference evidence="5 6" key="1">
    <citation type="journal article" date="2016" name="Nat. Commun.">
        <title>Thousands of microbial genomes shed light on interconnected biogeochemical processes in an aquifer system.</title>
        <authorList>
            <person name="Anantharaman K."/>
            <person name="Brown C.T."/>
            <person name="Hug L.A."/>
            <person name="Sharon I."/>
            <person name="Castelle C.J."/>
            <person name="Probst A.J."/>
            <person name="Thomas B.C."/>
            <person name="Singh A."/>
            <person name="Wilkins M.J."/>
            <person name="Karaoz U."/>
            <person name="Brodie E.L."/>
            <person name="Williams K.H."/>
            <person name="Hubbard S.S."/>
            <person name="Banfield J.F."/>
        </authorList>
    </citation>
    <scope>NUCLEOTIDE SEQUENCE [LARGE SCALE GENOMIC DNA]</scope>
</reference>
<gene>
    <name evidence="5" type="ORF">A2933_00405</name>
</gene>
<proteinExistence type="inferred from homology"/>
<dbReference type="PANTHER" id="PTHR11545">
    <property type="entry name" value="RIBOSOMAL PROTEIN L13"/>
    <property type="match status" value="1"/>
</dbReference>
<dbReference type="GO" id="GO:0003735">
    <property type="term" value="F:structural constituent of ribosome"/>
    <property type="evidence" value="ECO:0007669"/>
    <property type="project" value="InterPro"/>
</dbReference>
<comment type="caution">
    <text evidence="5">The sequence shown here is derived from an EMBL/GenBank/DDBJ whole genome shotgun (WGS) entry which is preliminary data.</text>
</comment>
<dbReference type="GO" id="GO:0003729">
    <property type="term" value="F:mRNA binding"/>
    <property type="evidence" value="ECO:0007669"/>
    <property type="project" value="TreeGrafter"/>
</dbReference>
<name>A0A1F6XDT0_9BACT</name>
<keyword evidence="2 5" id="KW-0689">Ribosomal protein</keyword>
<sequence>MNEKELKTIDASGRTLGRIASEVAVSLMGKNDAKFERHVYSGFPVKVVNASKIRITSRKLTEIKHKRYSGSPGGLRVISAKETVEKKGYPELLRLAIYHMLPGNKLRREMMKNLKIEK</sequence>
<evidence type="ECO:0000256" key="4">
    <source>
        <dbReference type="ARBA" id="ARBA00035499"/>
    </source>
</evidence>
<dbReference type="GO" id="GO:0022625">
    <property type="term" value="C:cytosolic large ribosomal subunit"/>
    <property type="evidence" value="ECO:0007669"/>
    <property type="project" value="TreeGrafter"/>
</dbReference>
<evidence type="ECO:0000313" key="5">
    <source>
        <dbReference type="EMBL" id="OGI92409.1"/>
    </source>
</evidence>
<evidence type="ECO:0000256" key="2">
    <source>
        <dbReference type="ARBA" id="ARBA00022980"/>
    </source>
</evidence>
<evidence type="ECO:0000313" key="6">
    <source>
        <dbReference type="Proteomes" id="UP000179381"/>
    </source>
</evidence>
<dbReference type="GO" id="GO:0017148">
    <property type="term" value="P:negative regulation of translation"/>
    <property type="evidence" value="ECO:0007669"/>
    <property type="project" value="TreeGrafter"/>
</dbReference>
<dbReference type="AlphaFoldDB" id="A0A1F6XDT0"/>
<dbReference type="Proteomes" id="UP000179381">
    <property type="component" value="Unassembled WGS sequence"/>
</dbReference>
<dbReference type="InterPro" id="IPR036899">
    <property type="entry name" value="Ribosomal_uL13_sf"/>
</dbReference>
<dbReference type="EMBL" id="MFVH01000011">
    <property type="protein sequence ID" value="OGI92409.1"/>
    <property type="molecule type" value="Genomic_DNA"/>
</dbReference>
<organism evidence="5 6">
    <name type="scientific">Candidatus Nomurabacteria bacterium RIFCSPLOWO2_01_FULL_46_18</name>
    <dbReference type="NCBI Taxonomy" id="1801783"/>
    <lineage>
        <taxon>Bacteria</taxon>
        <taxon>Candidatus Nomuraibacteriota</taxon>
    </lineage>
</organism>
<evidence type="ECO:0000256" key="3">
    <source>
        <dbReference type="ARBA" id="ARBA00023274"/>
    </source>
</evidence>
<dbReference type="InterPro" id="IPR005822">
    <property type="entry name" value="Ribosomal_uL13"/>
</dbReference>
<dbReference type="Pfam" id="PF00572">
    <property type="entry name" value="Ribosomal_L13"/>
    <property type="match status" value="1"/>
</dbReference>
<dbReference type="PANTHER" id="PTHR11545:SF2">
    <property type="entry name" value="LARGE RIBOSOMAL SUBUNIT PROTEIN UL13M"/>
    <property type="match status" value="1"/>
</dbReference>
<dbReference type="PIRSF" id="PIRSF002181">
    <property type="entry name" value="Ribosomal_L13"/>
    <property type="match status" value="1"/>
</dbReference>
<protein>
    <recommendedName>
        <fullName evidence="4">50S ribosomal protein L13</fullName>
    </recommendedName>
</protein>
<keyword evidence="3" id="KW-0687">Ribonucleoprotein</keyword>
<dbReference type="GO" id="GO:0006412">
    <property type="term" value="P:translation"/>
    <property type="evidence" value="ECO:0007669"/>
    <property type="project" value="InterPro"/>
</dbReference>
<comment type="similarity">
    <text evidence="1">Belongs to the universal ribosomal protein uL13 family.</text>
</comment>